<comment type="caution">
    <text evidence="2">The sequence shown here is derived from an EMBL/GenBank/DDBJ whole genome shotgun (WGS) entry which is preliminary data.</text>
</comment>
<reference evidence="2 3" key="2">
    <citation type="submission" date="2007-05" db="EMBL/GenBank/DDBJ databases">
        <title>Draft genome sequence of Bifidobacterium adolescentis (L2-32).</title>
        <authorList>
            <person name="Sudarsanam P."/>
            <person name="Ley R."/>
            <person name="Guruge J."/>
            <person name="Turnbaugh P.J."/>
            <person name="Mahowald M."/>
            <person name="Liep D."/>
            <person name="Gordon J."/>
        </authorList>
    </citation>
    <scope>NUCLEOTIDE SEQUENCE [LARGE SCALE GENOMIC DNA]</scope>
    <source>
        <strain evidence="2 3">L2-32</strain>
    </source>
</reference>
<evidence type="ECO:0000313" key="3">
    <source>
        <dbReference type="Proteomes" id="UP000003773"/>
    </source>
</evidence>
<keyword evidence="1" id="KW-0812">Transmembrane</keyword>
<organism evidence="2 3">
    <name type="scientific">Bifidobacterium adolescentis L2-32</name>
    <dbReference type="NCBI Taxonomy" id="411481"/>
    <lineage>
        <taxon>Bacteria</taxon>
        <taxon>Bacillati</taxon>
        <taxon>Actinomycetota</taxon>
        <taxon>Actinomycetes</taxon>
        <taxon>Bifidobacteriales</taxon>
        <taxon>Bifidobacteriaceae</taxon>
        <taxon>Bifidobacterium</taxon>
    </lineage>
</organism>
<feature type="transmembrane region" description="Helical" evidence="1">
    <location>
        <begin position="119"/>
        <end position="141"/>
    </location>
</feature>
<feature type="transmembrane region" description="Helical" evidence="1">
    <location>
        <begin position="194"/>
        <end position="216"/>
    </location>
</feature>
<evidence type="ECO:0000313" key="2">
    <source>
        <dbReference type="EMBL" id="EDN83580.1"/>
    </source>
</evidence>
<feature type="transmembrane region" description="Helical" evidence="1">
    <location>
        <begin position="228"/>
        <end position="252"/>
    </location>
</feature>
<feature type="transmembrane region" description="Helical" evidence="1">
    <location>
        <begin position="81"/>
        <end position="99"/>
    </location>
</feature>
<sequence>MPGHTIARVCWNGPRRAAAQSQDIAIYTERNMGQKERNKATEVVDGVVETVDVSKHPTASIEPSDLSLADIERRKSHPVRWILFMALVLLAMIAPYWWGRDIAVRDASWMVANLNFLDSKGVALISWTVTIVALTGLGLMVADAKKWLWGAIFVIGLAAEQFVAGMCLLSFNFWNATYVMYGEAAGLANAANLGIIAAGFGVAVYAVLWVGLLVCIKKESKLNVLTRSWASFLLFFAIELVALAVVLFGGLLTSMA</sequence>
<protein>
    <recommendedName>
        <fullName evidence="4">Teichoic acid transporter</fullName>
    </recommendedName>
</protein>
<dbReference type="Proteomes" id="UP000003773">
    <property type="component" value="Unassembled WGS sequence"/>
</dbReference>
<dbReference type="EMBL" id="AAXD02000018">
    <property type="protein sequence ID" value="EDN83580.1"/>
    <property type="molecule type" value="Genomic_DNA"/>
</dbReference>
<accession>A7A3U8</accession>
<keyword evidence="1" id="KW-1133">Transmembrane helix</keyword>
<gene>
    <name evidence="2" type="ORF">BIFADO_00493</name>
</gene>
<proteinExistence type="predicted"/>
<evidence type="ECO:0008006" key="4">
    <source>
        <dbReference type="Google" id="ProtNLM"/>
    </source>
</evidence>
<evidence type="ECO:0000256" key="1">
    <source>
        <dbReference type="SAM" id="Phobius"/>
    </source>
</evidence>
<dbReference type="AlphaFoldDB" id="A7A3U8"/>
<feature type="transmembrane region" description="Helical" evidence="1">
    <location>
        <begin position="148"/>
        <end position="174"/>
    </location>
</feature>
<keyword evidence="1" id="KW-0472">Membrane</keyword>
<name>A7A3U8_BIFAD</name>
<dbReference type="HOGENOM" id="CLU_083547_0_0_11"/>
<reference evidence="2 3" key="1">
    <citation type="submission" date="2007-04" db="EMBL/GenBank/DDBJ databases">
        <authorList>
            <person name="Fulton L."/>
            <person name="Clifton S."/>
            <person name="Fulton B."/>
            <person name="Xu J."/>
            <person name="Minx P."/>
            <person name="Pepin K.H."/>
            <person name="Johnson M."/>
            <person name="Thiruvilangam P."/>
            <person name="Bhonagiri V."/>
            <person name="Nash W.E."/>
            <person name="Mardis E.R."/>
            <person name="Wilson R.K."/>
        </authorList>
    </citation>
    <scope>NUCLEOTIDE SEQUENCE [LARGE SCALE GENOMIC DNA]</scope>
    <source>
        <strain evidence="2 3">L2-32</strain>
    </source>
</reference>